<dbReference type="OrthoDB" id="5507417at2"/>
<dbReference type="Pfam" id="PF13181">
    <property type="entry name" value="TPR_8"/>
    <property type="match status" value="1"/>
</dbReference>
<dbReference type="InterPro" id="IPR025375">
    <property type="entry name" value="DUF4365"/>
</dbReference>
<keyword evidence="2 3" id="KW-0802">TPR repeat</keyword>
<dbReference type="InterPro" id="IPR019734">
    <property type="entry name" value="TPR_rpt"/>
</dbReference>
<dbReference type="InterPro" id="IPR011990">
    <property type="entry name" value="TPR-like_helical_dom_sf"/>
</dbReference>
<reference evidence="5 6" key="1">
    <citation type="submission" date="2016-10" db="EMBL/GenBank/DDBJ databases">
        <authorList>
            <person name="de Groot N.N."/>
        </authorList>
    </citation>
    <scope>NUCLEOTIDE SEQUENCE [LARGE SCALE GENOMIC DNA]</scope>
    <source>
        <strain evidence="5 6">MT12</strain>
    </source>
</reference>
<gene>
    <name evidence="5" type="ORF">SAMN05444164_3508</name>
</gene>
<dbReference type="Pfam" id="PF14280">
    <property type="entry name" value="DUF4365"/>
    <property type="match status" value="1"/>
</dbReference>
<organism evidence="5 6">
    <name type="scientific">Bradyrhizobium erythrophlei</name>
    <dbReference type="NCBI Taxonomy" id="1437360"/>
    <lineage>
        <taxon>Bacteria</taxon>
        <taxon>Pseudomonadati</taxon>
        <taxon>Pseudomonadota</taxon>
        <taxon>Alphaproteobacteria</taxon>
        <taxon>Hyphomicrobiales</taxon>
        <taxon>Nitrobacteraceae</taxon>
        <taxon>Bradyrhizobium</taxon>
    </lineage>
</organism>
<dbReference type="Gene3D" id="1.25.40.10">
    <property type="entry name" value="Tetratricopeptide repeat domain"/>
    <property type="match status" value="2"/>
</dbReference>
<dbReference type="RefSeq" id="WP_092117228.1">
    <property type="nucleotide sequence ID" value="NZ_FNTH01000001.1"/>
</dbReference>
<dbReference type="InterPro" id="IPR051685">
    <property type="entry name" value="Ycf3/AcsC/BcsC/TPR_MFPF"/>
</dbReference>
<evidence type="ECO:0000313" key="6">
    <source>
        <dbReference type="Proteomes" id="UP000198992"/>
    </source>
</evidence>
<sequence>MDHLNEFPKRDKNQTIEGRAEAAFRSLLARSNDFLLQASDHRDYGTDCQIEVVDHGHVTNVRLHVQLKGTERALNSGGSISVEIYRSNLNYLLMHRYSFYVCYHLPTDSLWICTADSVLRQYEHDKRNWSEQETLTVRFVEPLTVERLGALAALAKLDAISSRDKRVGQLTARAEDVSNVVRNALPDLHVPEDDRLAFNLIAKLYDNGADELISAAFEKFASVLGPAHPAMGLCYMAEINLGMAGKSRFVDRIEDGIAHLTSELEMGRCQTGSLYYSIGNGFTALGKEVDAIDAYQNALRHLSPADNAELLAQCSKNIGSSFQKLGEEEKAVGYYRDALRLSPHLGEAHYALGSYFHRAGQYEEALAHLDKVVFPSHSLGKISSVVRQRINVLFNLRDGKHAFREINGLLGEAGNEVWIWPWCAGQVASFGRTSVENAGLATAFWERYLKAHPDSSDGKRELLLSKLYRRARGQDIGRSYAQFEMEFQAIIEQVDVDAVAFLWDRLGHWAQDEENWAAAERCFRKAYELEGGHYGYCLGTALNFLDRYEESLPILISQAEEIQPDDMSWFQVARAYENLKRISECVDAYRKVISLNPKYDLAWFNLGGVHWNSGDREEASRVWKSAVERFPDHELTSKLRSDPLPFCR</sequence>
<evidence type="ECO:0000313" key="5">
    <source>
        <dbReference type="EMBL" id="SED04299.1"/>
    </source>
</evidence>
<dbReference type="AlphaFoldDB" id="A0A1H4XF80"/>
<feature type="domain" description="DUF4365" evidence="4">
    <location>
        <begin position="20"/>
        <end position="153"/>
    </location>
</feature>
<feature type="repeat" description="TPR" evidence="3">
    <location>
        <begin position="566"/>
        <end position="599"/>
    </location>
</feature>
<evidence type="ECO:0000256" key="3">
    <source>
        <dbReference type="PROSITE-ProRule" id="PRU00339"/>
    </source>
</evidence>
<evidence type="ECO:0000256" key="1">
    <source>
        <dbReference type="ARBA" id="ARBA00022737"/>
    </source>
</evidence>
<keyword evidence="1" id="KW-0677">Repeat</keyword>
<name>A0A1H4XF80_9BRAD</name>
<dbReference type="SMART" id="SM00028">
    <property type="entry name" value="TPR"/>
    <property type="match status" value="6"/>
</dbReference>
<evidence type="ECO:0000259" key="4">
    <source>
        <dbReference type="Pfam" id="PF14280"/>
    </source>
</evidence>
<feature type="repeat" description="TPR" evidence="3">
    <location>
        <begin position="600"/>
        <end position="633"/>
    </location>
</feature>
<dbReference type="Proteomes" id="UP000198992">
    <property type="component" value="Unassembled WGS sequence"/>
</dbReference>
<dbReference type="PANTHER" id="PTHR44943:SF4">
    <property type="entry name" value="TPR REPEAT-CONTAINING PROTEIN MJ0798"/>
    <property type="match status" value="1"/>
</dbReference>
<dbReference type="PANTHER" id="PTHR44943">
    <property type="entry name" value="CELLULOSE SYNTHASE OPERON PROTEIN C"/>
    <property type="match status" value="1"/>
</dbReference>
<dbReference type="EMBL" id="FNTH01000001">
    <property type="protein sequence ID" value="SED04299.1"/>
    <property type="molecule type" value="Genomic_DNA"/>
</dbReference>
<evidence type="ECO:0000256" key="2">
    <source>
        <dbReference type="ARBA" id="ARBA00022803"/>
    </source>
</evidence>
<dbReference type="SUPFAM" id="SSF48452">
    <property type="entry name" value="TPR-like"/>
    <property type="match status" value="2"/>
</dbReference>
<dbReference type="Pfam" id="PF13432">
    <property type="entry name" value="TPR_16"/>
    <property type="match status" value="1"/>
</dbReference>
<accession>A0A1H4XF80</accession>
<feature type="repeat" description="TPR" evidence="3">
    <location>
        <begin position="312"/>
        <end position="345"/>
    </location>
</feature>
<dbReference type="PROSITE" id="PS50005">
    <property type="entry name" value="TPR"/>
    <property type="match status" value="3"/>
</dbReference>
<protein>
    <submittedName>
        <fullName evidence="5">Tetratricopeptide (TPR) repeat</fullName>
    </submittedName>
</protein>
<proteinExistence type="predicted"/>